<gene>
    <name evidence="3" type="ORF">LR48_Vigan01g151600</name>
</gene>
<reference evidence="4" key="1">
    <citation type="journal article" date="2015" name="Proc. Natl. Acad. Sci. U.S.A.">
        <title>Genome sequencing of adzuki bean (Vigna angularis) provides insight into high starch and low fat accumulation and domestication.</title>
        <authorList>
            <person name="Yang K."/>
            <person name="Tian Z."/>
            <person name="Chen C."/>
            <person name="Luo L."/>
            <person name="Zhao B."/>
            <person name="Wang Z."/>
            <person name="Yu L."/>
            <person name="Li Y."/>
            <person name="Sun Y."/>
            <person name="Li W."/>
            <person name="Chen Y."/>
            <person name="Li Y."/>
            <person name="Zhang Y."/>
            <person name="Ai D."/>
            <person name="Zhao J."/>
            <person name="Shang C."/>
            <person name="Ma Y."/>
            <person name="Wu B."/>
            <person name="Wang M."/>
            <person name="Gao L."/>
            <person name="Sun D."/>
            <person name="Zhang P."/>
            <person name="Guo F."/>
            <person name="Wang W."/>
            <person name="Li Y."/>
            <person name="Wang J."/>
            <person name="Varshney R.K."/>
            <person name="Wang J."/>
            <person name="Ling H.Q."/>
            <person name="Wan P."/>
        </authorList>
    </citation>
    <scope>NUCLEOTIDE SEQUENCE</scope>
    <source>
        <strain evidence="4">cv. Jingnong 6</strain>
    </source>
</reference>
<feature type="chain" id="PRO_5005594936" evidence="2">
    <location>
        <begin position="17"/>
        <end position="99"/>
    </location>
</feature>
<dbReference type="EMBL" id="CM003371">
    <property type="protein sequence ID" value="KOM31960.1"/>
    <property type="molecule type" value="Genomic_DNA"/>
</dbReference>
<accession>A0A0L9TN47</accession>
<sequence>MVAWWLIILDDRPAWWLIVLDDRPAWSEDDLVWWCRETVWYTSSPSPSMMLICEGVLYMTFLERTGSLVGFRLYALFVCLIMMSGWKTKPGRALVGRVG</sequence>
<keyword evidence="2" id="KW-0732">Signal</keyword>
<proteinExistence type="predicted"/>
<feature type="transmembrane region" description="Helical" evidence="1">
    <location>
        <begin position="68"/>
        <end position="86"/>
    </location>
</feature>
<feature type="signal peptide" evidence="2">
    <location>
        <begin position="1"/>
        <end position="16"/>
    </location>
</feature>
<keyword evidence="1" id="KW-0472">Membrane</keyword>
<keyword evidence="1" id="KW-0812">Transmembrane</keyword>
<dbReference type="Gramene" id="KOM31960">
    <property type="protein sequence ID" value="KOM31960"/>
    <property type="gene ID" value="LR48_Vigan01g151600"/>
</dbReference>
<evidence type="ECO:0000256" key="1">
    <source>
        <dbReference type="SAM" id="Phobius"/>
    </source>
</evidence>
<keyword evidence="1" id="KW-1133">Transmembrane helix</keyword>
<evidence type="ECO:0000313" key="4">
    <source>
        <dbReference type="Proteomes" id="UP000053144"/>
    </source>
</evidence>
<protein>
    <submittedName>
        <fullName evidence="3">Uncharacterized protein</fullName>
    </submittedName>
</protein>
<evidence type="ECO:0000256" key="2">
    <source>
        <dbReference type="SAM" id="SignalP"/>
    </source>
</evidence>
<organism evidence="3 4">
    <name type="scientific">Phaseolus angularis</name>
    <name type="common">Azuki bean</name>
    <name type="synonym">Vigna angularis</name>
    <dbReference type="NCBI Taxonomy" id="3914"/>
    <lineage>
        <taxon>Eukaryota</taxon>
        <taxon>Viridiplantae</taxon>
        <taxon>Streptophyta</taxon>
        <taxon>Embryophyta</taxon>
        <taxon>Tracheophyta</taxon>
        <taxon>Spermatophyta</taxon>
        <taxon>Magnoliopsida</taxon>
        <taxon>eudicotyledons</taxon>
        <taxon>Gunneridae</taxon>
        <taxon>Pentapetalae</taxon>
        <taxon>rosids</taxon>
        <taxon>fabids</taxon>
        <taxon>Fabales</taxon>
        <taxon>Fabaceae</taxon>
        <taxon>Papilionoideae</taxon>
        <taxon>50 kb inversion clade</taxon>
        <taxon>NPAAA clade</taxon>
        <taxon>indigoferoid/millettioid clade</taxon>
        <taxon>Phaseoleae</taxon>
        <taxon>Vigna</taxon>
    </lineage>
</organism>
<dbReference type="Proteomes" id="UP000053144">
    <property type="component" value="Chromosome 1"/>
</dbReference>
<name>A0A0L9TN47_PHAAN</name>
<evidence type="ECO:0000313" key="3">
    <source>
        <dbReference type="EMBL" id="KOM31960.1"/>
    </source>
</evidence>
<dbReference type="AlphaFoldDB" id="A0A0L9TN47"/>